<dbReference type="InterPro" id="IPR012506">
    <property type="entry name" value="TMEM86B-like"/>
</dbReference>
<reference evidence="7" key="1">
    <citation type="journal article" date="2014" name="Int. J. Syst. Evol. Microbiol.">
        <title>Complete genome sequence of Corynebacterium casei LMG S-19264T (=DSM 44701T), isolated from a smear-ripened cheese.</title>
        <authorList>
            <consortium name="US DOE Joint Genome Institute (JGI-PGF)"/>
            <person name="Walter F."/>
            <person name="Albersmeier A."/>
            <person name="Kalinowski J."/>
            <person name="Ruckert C."/>
        </authorList>
    </citation>
    <scope>NUCLEOTIDE SEQUENCE</scope>
    <source>
        <strain evidence="7">JCM 3346</strain>
    </source>
</reference>
<evidence type="ECO:0000256" key="2">
    <source>
        <dbReference type="ARBA" id="ARBA00007375"/>
    </source>
</evidence>
<dbReference type="PANTHER" id="PTHR31885">
    <property type="entry name" value="GH04784P"/>
    <property type="match status" value="1"/>
</dbReference>
<accession>A0A918FF62</accession>
<feature type="transmembrane region" description="Helical" evidence="6">
    <location>
        <begin position="166"/>
        <end position="186"/>
    </location>
</feature>
<dbReference type="GO" id="GO:0016787">
    <property type="term" value="F:hydrolase activity"/>
    <property type="evidence" value="ECO:0007669"/>
    <property type="project" value="TreeGrafter"/>
</dbReference>
<evidence type="ECO:0000313" key="7">
    <source>
        <dbReference type="EMBL" id="GGR33035.1"/>
    </source>
</evidence>
<dbReference type="PANTHER" id="PTHR31885:SF6">
    <property type="entry name" value="GH04784P"/>
    <property type="match status" value="1"/>
</dbReference>
<evidence type="ECO:0000313" key="8">
    <source>
        <dbReference type="Proteomes" id="UP000610303"/>
    </source>
</evidence>
<dbReference type="GO" id="GO:0016020">
    <property type="term" value="C:membrane"/>
    <property type="evidence" value="ECO:0007669"/>
    <property type="project" value="UniProtKB-SubCell"/>
</dbReference>
<sequence>MLPPFLPYLVLSVVHLVLLSIGPDWSVTATKALLMPALALAVVLAAPRPSGAACWLLVAGLGFSWGGDVALSFPGDGWFTIGLGSFLAAHLVYLALFLRLGRGAGEVRLRRRRRVPLWALVVYPVWFAGFLALLGPHTGALLVPVAAYGLALGAMAAFAAGNGPMLAAGGALFVVSDSVLGLGRFLPGYDFAWHDAVVMVSYLAAQGLIALGVVVHLRVAAMRSGAPVRRAAATAR</sequence>
<feature type="transmembrane region" description="Helical" evidence="6">
    <location>
        <begin position="141"/>
        <end position="159"/>
    </location>
</feature>
<proteinExistence type="inferred from homology"/>
<dbReference type="Proteomes" id="UP000610303">
    <property type="component" value="Unassembled WGS sequence"/>
</dbReference>
<comment type="similarity">
    <text evidence="2">Belongs to the TMEM86 family.</text>
</comment>
<evidence type="ECO:0000256" key="5">
    <source>
        <dbReference type="ARBA" id="ARBA00023136"/>
    </source>
</evidence>
<keyword evidence="3 6" id="KW-0812">Transmembrane</keyword>
<feature type="transmembrane region" description="Helical" evidence="6">
    <location>
        <begin position="6"/>
        <end position="25"/>
    </location>
</feature>
<dbReference type="EMBL" id="BMRJ01000003">
    <property type="protein sequence ID" value="GGR33035.1"/>
    <property type="molecule type" value="Genomic_DNA"/>
</dbReference>
<comment type="subcellular location">
    <subcellularLocation>
        <location evidence="1">Membrane</location>
        <topology evidence="1">Multi-pass membrane protein</topology>
    </subcellularLocation>
</comment>
<protein>
    <recommendedName>
        <fullName evidence="9">Lysoplasmalogenase</fullName>
    </recommendedName>
</protein>
<reference evidence="7" key="2">
    <citation type="submission" date="2020-09" db="EMBL/GenBank/DDBJ databases">
        <authorList>
            <person name="Sun Q."/>
            <person name="Ohkuma M."/>
        </authorList>
    </citation>
    <scope>NUCLEOTIDE SEQUENCE</scope>
    <source>
        <strain evidence="7">JCM 3346</strain>
    </source>
</reference>
<dbReference type="RefSeq" id="WP_189086089.1">
    <property type="nucleotide sequence ID" value="NZ_BMRJ01000003.1"/>
</dbReference>
<evidence type="ECO:0008006" key="9">
    <source>
        <dbReference type="Google" id="ProtNLM"/>
    </source>
</evidence>
<dbReference type="Pfam" id="PF07947">
    <property type="entry name" value="YhhN"/>
    <property type="match status" value="1"/>
</dbReference>
<evidence type="ECO:0000256" key="6">
    <source>
        <dbReference type="SAM" id="Phobius"/>
    </source>
</evidence>
<feature type="transmembrane region" description="Helical" evidence="6">
    <location>
        <begin position="117"/>
        <end position="135"/>
    </location>
</feature>
<gene>
    <name evidence="7" type="ORF">GCM10010196_28810</name>
</gene>
<keyword evidence="4 6" id="KW-1133">Transmembrane helix</keyword>
<feature type="transmembrane region" description="Helical" evidence="6">
    <location>
        <begin position="78"/>
        <end position="96"/>
    </location>
</feature>
<feature type="transmembrane region" description="Helical" evidence="6">
    <location>
        <begin position="198"/>
        <end position="220"/>
    </location>
</feature>
<keyword evidence="8" id="KW-1185">Reference proteome</keyword>
<evidence type="ECO:0000256" key="3">
    <source>
        <dbReference type="ARBA" id="ARBA00022692"/>
    </source>
</evidence>
<keyword evidence="5 6" id="KW-0472">Membrane</keyword>
<feature type="transmembrane region" description="Helical" evidence="6">
    <location>
        <begin position="37"/>
        <end position="58"/>
    </location>
</feature>
<name>A0A918FF62_AGRME</name>
<evidence type="ECO:0000256" key="1">
    <source>
        <dbReference type="ARBA" id="ARBA00004141"/>
    </source>
</evidence>
<comment type="caution">
    <text evidence="7">The sequence shown here is derived from an EMBL/GenBank/DDBJ whole genome shotgun (WGS) entry which is preliminary data.</text>
</comment>
<dbReference type="AlphaFoldDB" id="A0A918FF62"/>
<organism evidence="7 8">
    <name type="scientific">Agromyces mediolanus</name>
    <name type="common">Corynebacterium mediolanum</name>
    <dbReference type="NCBI Taxonomy" id="41986"/>
    <lineage>
        <taxon>Bacteria</taxon>
        <taxon>Bacillati</taxon>
        <taxon>Actinomycetota</taxon>
        <taxon>Actinomycetes</taxon>
        <taxon>Micrococcales</taxon>
        <taxon>Microbacteriaceae</taxon>
        <taxon>Agromyces</taxon>
    </lineage>
</organism>
<evidence type="ECO:0000256" key="4">
    <source>
        <dbReference type="ARBA" id="ARBA00022989"/>
    </source>
</evidence>